<name>A0AAD6XEW0_9AGAR</name>
<gene>
    <name evidence="1" type="ORF">C8F04DRAFT_1175846</name>
</gene>
<organism evidence="1 2">
    <name type="scientific">Mycena alexandri</name>
    <dbReference type="NCBI Taxonomy" id="1745969"/>
    <lineage>
        <taxon>Eukaryota</taxon>
        <taxon>Fungi</taxon>
        <taxon>Dikarya</taxon>
        <taxon>Basidiomycota</taxon>
        <taxon>Agaricomycotina</taxon>
        <taxon>Agaricomycetes</taxon>
        <taxon>Agaricomycetidae</taxon>
        <taxon>Agaricales</taxon>
        <taxon>Marasmiineae</taxon>
        <taxon>Mycenaceae</taxon>
        <taxon>Mycena</taxon>
    </lineage>
</organism>
<keyword evidence="2" id="KW-1185">Reference proteome</keyword>
<comment type="caution">
    <text evidence="1">The sequence shown here is derived from an EMBL/GenBank/DDBJ whole genome shotgun (WGS) entry which is preliminary data.</text>
</comment>
<dbReference type="EMBL" id="JARJCM010000011">
    <property type="protein sequence ID" value="KAJ7042729.1"/>
    <property type="molecule type" value="Genomic_DNA"/>
</dbReference>
<evidence type="ECO:0000313" key="2">
    <source>
        <dbReference type="Proteomes" id="UP001218188"/>
    </source>
</evidence>
<proteinExistence type="predicted"/>
<accession>A0AAD6XEW0</accession>
<sequence>MTSDGFGGNWHFLWTTCNFRQESTGSQIEYIGNSLEAVQSDQSNAPRVSITRADSRENGLTETQANPARIFGREFGPRRSGHQQFADYWDSTESAFVFQTSPVYWYPETIRLAVRDTLIKGVA</sequence>
<dbReference type="AlphaFoldDB" id="A0AAD6XEW0"/>
<protein>
    <submittedName>
        <fullName evidence="1">Uncharacterized protein</fullName>
    </submittedName>
</protein>
<evidence type="ECO:0000313" key="1">
    <source>
        <dbReference type="EMBL" id="KAJ7042729.1"/>
    </source>
</evidence>
<reference evidence="1" key="1">
    <citation type="submission" date="2023-03" db="EMBL/GenBank/DDBJ databases">
        <title>Massive genome expansion in bonnet fungi (Mycena s.s.) driven by repeated elements and novel gene families across ecological guilds.</title>
        <authorList>
            <consortium name="Lawrence Berkeley National Laboratory"/>
            <person name="Harder C.B."/>
            <person name="Miyauchi S."/>
            <person name="Viragh M."/>
            <person name="Kuo A."/>
            <person name="Thoen E."/>
            <person name="Andreopoulos B."/>
            <person name="Lu D."/>
            <person name="Skrede I."/>
            <person name="Drula E."/>
            <person name="Henrissat B."/>
            <person name="Morin E."/>
            <person name="Kohler A."/>
            <person name="Barry K."/>
            <person name="LaButti K."/>
            <person name="Morin E."/>
            <person name="Salamov A."/>
            <person name="Lipzen A."/>
            <person name="Mereny Z."/>
            <person name="Hegedus B."/>
            <person name="Baldrian P."/>
            <person name="Stursova M."/>
            <person name="Weitz H."/>
            <person name="Taylor A."/>
            <person name="Grigoriev I.V."/>
            <person name="Nagy L.G."/>
            <person name="Martin F."/>
            <person name="Kauserud H."/>
        </authorList>
    </citation>
    <scope>NUCLEOTIDE SEQUENCE</scope>
    <source>
        <strain evidence="1">CBHHK200</strain>
    </source>
</reference>
<dbReference type="Proteomes" id="UP001218188">
    <property type="component" value="Unassembled WGS sequence"/>
</dbReference>